<dbReference type="RefSeq" id="WP_058278682.1">
    <property type="nucleotide sequence ID" value="NZ_CYPU01000068.1"/>
</dbReference>
<dbReference type="GO" id="GO:0051782">
    <property type="term" value="P:negative regulation of cell division"/>
    <property type="evidence" value="ECO:0007669"/>
    <property type="project" value="TreeGrafter"/>
</dbReference>
<gene>
    <name evidence="4" type="primary">minD_3</name>
    <name evidence="4" type="ORF">RUA4292_03429</name>
</gene>
<evidence type="ECO:0000313" key="5">
    <source>
        <dbReference type="Proteomes" id="UP000050783"/>
    </source>
</evidence>
<sequence>MRDQNVFTPKSQAIMLVSENEEIAQLVADVFPVNEENKVTRNGASFQMLNGTALDLAFKHDLVIFEIDPNDTGELRAIEAVLTHRDDNTLFVALTQNDLSITKARELYKIGIDEVLPLSIDGEGLKAAVNEKLNARAVSRTTISDGSSALGKVIPVAKARGGIGATTVAVNLACSLVGGRGSFFRKSAKNRVALLDFDLQFGNSNVFLDLEDNGGFLQLIENSKIPDDHFLSSILQEHGLGVDVLCAPTPMVPLQSMRPDLIEGMLDLLQQRYDYVIIDLPCAVVEWVEPIFKRATKLALVTDTTVPCVRQARRLIDFYREANVGLPVEFVVNRERNTLIKPSHVREAEKVLKTSLKHWLPENSKVARNSVDLGRPIVDLKRQTDLGKALAKLAAAVSAETQPVATKKA</sequence>
<dbReference type="GO" id="GO:0005829">
    <property type="term" value="C:cytosol"/>
    <property type="evidence" value="ECO:0007669"/>
    <property type="project" value="TreeGrafter"/>
</dbReference>
<dbReference type="GO" id="GO:0016887">
    <property type="term" value="F:ATP hydrolysis activity"/>
    <property type="evidence" value="ECO:0007669"/>
    <property type="project" value="TreeGrafter"/>
</dbReference>
<dbReference type="GO" id="GO:0009898">
    <property type="term" value="C:cytoplasmic side of plasma membrane"/>
    <property type="evidence" value="ECO:0007669"/>
    <property type="project" value="TreeGrafter"/>
</dbReference>
<dbReference type="InterPro" id="IPR025669">
    <property type="entry name" value="AAA_dom"/>
</dbReference>
<accession>A0A0P1EGI2</accession>
<dbReference type="GeneID" id="55494579"/>
<dbReference type="InterPro" id="IPR027417">
    <property type="entry name" value="P-loop_NTPase"/>
</dbReference>
<protein>
    <submittedName>
        <fullName evidence="4">Cell division inhibitor MinD</fullName>
    </submittedName>
</protein>
<dbReference type="PANTHER" id="PTHR43384">
    <property type="entry name" value="SEPTUM SITE-DETERMINING PROTEIN MIND HOMOLOG, CHLOROPLASTIC-RELATED"/>
    <property type="match status" value="1"/>
</dbReference>
<evidence type="ECO:0000313" key="4">
    <source>
        <dbReference type="EMBL" id="CUH49234.1"/>
    </source>
</evidence>
<reference evidence="4 5" key="1">
    <citation type="submission" date="2015-09" db="EMBL/GenBank/DDBJ databases">
        <authorList>
            <consortium name="Swine Surveillance"/>
        </authorList>
    </citation>
    <scope>NUCLEOTIDE SEQUENCE [LARGE SCALE GENOMIC DNA]</scope>
    <source>
        <strain evidence="4 5">CECT 4292</strain>
    </source>
</reference>
<dbReference type="GO" id="GO:0051301">
    <property type="term" value="P:cell division"/>
    <property type="evidence" value="ECO:0007669"/>
    <property type="project" value="UniProtKB-KW"/>
</dbReference>
<dbReference type="SUPFAM" id="SSF52540">
    <property type="entry name" value="P-loop containing nucleoside triphosphate hydrolases"/>
    <property type="match status" value="1"/>
</dbReference>
<feature type="domain" description="AAA" evidence="3">
    <location>
        <begin position="152"/>
        <end position="282"/>
    </location>
</feature>
<name>A0A0P1EGI2_9RHOB</name>
<dbReference type="Gene3D" id="3.40.50.2300">
    <property type="match status" value="1"/>
</dbReference>
<dbReference type="OrthoDB" id="8281972at2"/>
<dbReference type="Proteomes" id="UP000050783">
    <property type="component" value="Unassembled WGS sequence"/>
</dbReference>
<dbReference type="Pfam" id="PF13614">
    <property type="entry name" value="AAA_31"/>
    <property type="match status" value="1"/>
</dbReference>
<proteinExistence type="predicted"/>
<evidence type="ECO:0000259" key="3">
    <source>
        <dbReference type="Pfam" id="PF13614"/>
    </source>
</evidence>
<dbReference type="InterPro" id="IPR050625">
    <property type="entry name" value="ParA/MinD_ATPase"/>
</dbReference>
<organism evidence="4 5">
    <name type="scientific">Ruegeria atlantica</name>
    <dbReference type="NCBI Taxonomy" id="81569"/>
    <lineage>
        <taxon>Bacteria</taxon>
        <taxon>Pseudomonadati</taxon>
        <taxon>Pseudomonadota</taxon>
        <taxon>Alphaproteobacteria</taxon>
        <taxon>Rhodobacterales</taxon>
        <taxon>Roseobacteraceae</taxon>
        <taxon>Ruegeria</taxon>
    </lineage>
</organism>
<evidence type="ECO:0000256" key="2">
    <source>
        <dbReference type="ARBA" id="ARBA00022840"/>
    </source>
</evidence>
<evidence type="ECO:0000256" key="1">
    <source>
        <dbReference type="ARBA" id="ARBA00022741"/>
    </source>
</evidence>
<dbReference type="EMBL" id="CYPU01000068">
    <property type="protein sequence ID" value="CUH49234.1"/>
    <property type="molecule type" value="Genomic_DNA"/>
</dbReference>
<dbReference type="AlphaFoldDB" id="A0A0P1EGI2"/>
<keyword evidence="4" id="KW-0131">Cell cycle</keyword>
<keyword evidence="1" id="KW-0547">Nucleotide-binding</keyword>
<dbReference type="GO" id="GO:0005524">
    <property type="term" value="F:ATP binding"/>
    <property type="evidence" value="ECO:0007669"/>
    <property type="project" value="UniProtKB-KW"/>
</dbReference>
<keyword evidence="2" id="KW-0067">ATP-binding</keyword>
<dbReference type="Gene3D" id="3.40.50.300">
    <property type="entry name" value="P-loop containing nucleotide triphosphate hydrolases"/>
    <property type="match status" value="1"/>
</dbReference>
<dbReference type="PANTHER" id="PTHR43384:SF6">
    <property type="entry name" value="SEPTUM SITE-DETERMINING PROTEIN MIND HOMOLOG, CHLOROPLASTIC"/>
    <property type="match status" value="1"/>
</dbReference>
<keyword evidence="4" id="KW-0132">Cell division</keyword>